<evidence type="ECO:0000256" key="2">
    <source>
        <dbReference type="ARBA" id="ARBA00023172"/>
    </source>
</evidence>
<dbReference type="PANTHER" id="PTHR30461:SF2">
    <property type="entry name" value="SERINE RECOMBINASE PINE-RELATED"/>
    <property type="match status" value="1"/>
</dbReference>
<dbReference type="Proteomes" id="UP000215590">
    <property type="component" value="Unassembled WGS sequence"/>
</dbReference>
<organism evidence="4 5">
    <name type="scientific">Brucella thiophenivorans</name>
    <dbReference type="NCBI Taxonomy" id="571255"/>
    <lineage>
        <taxon>Bacteria</taxon>
        <taxon>Pseudomonadati</taxon>
        <taxon>Pseudomonadota</taxon>
        <taxon>Alphaproteobacteria</taxon>
        <taxon>Hyphomicrobiales</taxon>
        <taxon>Brucellaceae</taxon>
        <taxon>Brucella/Ochrobactrum group</taxon>
        <taxon>Brucella</taxon>
    </lineage>
</organism>
<evidence type="ECO:0000313" key="4">
    <source>
        <dbReference type="EMBL" id="OYR21233.1"/>
    </source>
</evidence>
<dbReference type="PANTHER" id="PTHR30461">
    <property type="entry name" value="DNA-INVERTASE FROM LAMBDOID PROPHAGE"/>
    <property type="match status" value="1"/>
</dbReference>
<name>A0A256G2D1_9HYPH</name>
<evidence type="ECO:0000313" key="5">
    <source>
        <dbReference type="Proteomes" id="UP000215590"/>
    </source>
</evidence>
<dbReference type="GO" id="GO:0000150">
    <property type="term" value="F:DNA strand exchange activity"/>
    <property type="evidence" value="ECO:0007669"/>
    <property type="project" value="InterPro"/>
</dbReference>
<keyword evidence="1" id="KW-0238">DNA-binding</keyword>
<comment type="caution">
    <text evidence="4">The sequence shown here is derived from an EMBL/GenBank/DDBJ whole genome shotgun (WGS) entry which is preliminary data.</text>
</comment>
<dbReference type="InterPro" id="IPR036162">
    <property type="entry name" value="Resolvase-like_N_sf"/>
</dbReference>
<dbReference type="Pfam" id="PF00239">
    <property type="entry name" value="Resolvase"/>
    <property type="match status" value="1"/>
</dbReference>
<dbReference type="EMBL" id="NNRJ01000012">
    <property type="protein sequence ID" value="OYR21233.1"/>
    <property type="molecule type" value="Genomic_DNA"/>
</dbReference>
<evidence type="ECO:0000259" key="3">
    <source>
        <dbReference type="PROSITE" id="PS51736"/>
    </source>
</evidence>
<dbReference type="AlphaFoldDB" id="A0A256G2D1"/>
<dbReference type="PROSITE" id="PS51736">
    <property type="entry name" value="RECOMBINASES_3"/>
    <property type="match status" value="1"/>
</dbReference>
<feature type="domain" description="Resolvase/invertase-type recombinase catalytic" evidence="3">
    <location>
        <begin position="1"/>
        <end position="69"/>
    </location>
</feature>
<dbReference type="GO" id="GO:0003677">
    <property type="term" value="F:DNA binding"/>
    <property type="evidence" value="ECO:0007669"/>
    <property type="project" value="UniProtKB-KW"/>
</dbReference>
<sequence length="120" mass="13104">MGRSLFNLIKLVRELEERGIQFRSLSESIDTGSSGGRLLFHLLAAMAEFERSLVSERTRAGMAAAKARGSRIGRKRAMTPDQLDVARSAISVGGATMAEIAVSHHIHPRTLTRLLKNGYA</sequence>
<dbReference type="InterPro" id="IPR006119">
    <property type="entry name" value="Resolv_N"/>
</dbReference>
<dbReference type="Gene3D" id="3.40.50.1390">
    <property type="entry name" value="Resolvase, N-terminal catalytic domain"/>
    <property type="match status" value="1"/>
</dbReference>
<proteinExistence type="predicted"/>
<dbReference type="InterPro" id="IPR050639">
    <property type="entry name" value="SSR_resolvase"/>
</dbReference>
<dbReference type="SUPFAM" id="SSF53041">
    <property type="entry name" value="Resolvase-like"/>
    <property type="match status" value="1"/>
</dbReference>
<evidence type="ECO:0000256" key="1">
    <source>
        <dbReference type="ARBA" id="ARBA00023125"/>
    </source>
</evidence>
<reference evidence="4 5" key="1">
    <citation type="submission" date="2017-07" db="EMBL/GenBank/DDBJ databases">
        <title>Phylogenetic study on the rhizospheric bacterium Ochrobactrum sp. A44.</title>
        <authorList>
            <person name="Krzyzanowska D.M."/>
            <person name="Ossowicki A."/>
            <person name="Rajewska M."/>
            <person name="Maciag T."/>
            <person name="Kaczynski Z."/>
            <person name="Czerwicka M."/>
            <person name="Jafra S."/>
        </authorList>
    </citation>
    <scope>NUCLEOTIDE SEQUENCE [LARGE SCALE GENOMIC DNA]</scope>
    <source>
        <strain evidence="4 5">DSM 7216</strain>
    </source>
</reference>
<dbReference type="CDD" id="cd03768">
    <property type="entry name" value="SR_ResInv"/>
    <property type="match status" value="1"/>
</dbReference>
<keyword evidence="5" id="KW-1185">Reference proteome</keyword>
<keyword evidence="2" id="KW-0233">DNA recombination</keyword>
<gene>
    <name evidence="4" type="ORF">CEV31_0855</name>
</gene>
<accession>A0A256G2D1</accession>
<protein>
    <submittedName>
        <fullName evidence="4">Resolvase, N terminal domain protein</fullName>
    </submittedName>
</protein>